<gene>
    <name evidence="2" type="ORF">IC007_0936</name>
</gene>
<organism evidence="2 3">
    <name type="scientific">Sulfuracidifex tepidarius</name>
    <dbReference type="NCBI Taxonomy" id="1294262"/>
    <lineage>
        <taxon>Archaea</taxon>
        <taxon>Thermoproteota</taxon>
        <taxon>Thermoprotei</taxon>
        <taxon>Sulfolobales</taxon>
        <taxon>Sulfolobaceae</taxon>
        <taxon>Sulfuracidifex</taxon>
    </lineage>
</organism>
<reference evidence="3" key="1">
    <citation type="submission" date="2018-09" db="EMBL/GenBank/DDBJ databases">
        <title>Complete Genome Sequencing of Sulfolobus sp. JCM 16834.</title>
        <authorList>
            <person name="Kato S."/>
            <person name="Itoh T."/>
            <person name="Ohkuma M."/>
        </authorList>
    </citation>
    <scope>NUCLEOTIDE SEQUENCE [LARGE SCALE GENOMIC DNA]</scope>
    <source>
        <strain evidence="3">IC-007</strain>
    </source>
</reference>
<protein>
    <submittedName>
        <fullName evidence="2">Uncharacterized protein</fullName>
    </submittedName>
</protein>
<dbReference type="AlphaFoldDB" id="A0A510E2Z4"/>
<feature type="region of interest" description="Disordered" evidence="1">
    <location>
        <begin position="22"/>
        <end position="44"/>
    </location>
</feature>
<evidence type="ECO:0000313" key="3">
    <source>
        <dbReference type="Proteomes" id="UP000325030"/>
    </source>
</evidence>
<dbReference type="Proteomes" id="UP000325030">
    <property type="component" value="Chromosome"/>
</dbReference>
<name>A0A510E2Z4_9CREN</name>
<evidence type="ECO:0000313" key="2">
    <source>
        <dbReference type="EMBL" id="BBG26428.1"/>
    </source>
</evidence>
<sequence length="44" mass="4531">MHAERSQDLEIEVFTTHLPVLSQGLQHAGSPPAGAVAPSPEGPA</sequence>
<feature type="compositionally biased region" description="Low complexity" evidence="1">
    <location>
        <begin position="28"/>
        <end position="44"/>
    </location>
</feature>
<proteinExistence type="predicted"/>
<evidence type="ECO:0000256" key="1">
    <source>
        <dbReference type="SAM" id="MobiDB-lite"/>
    </source>
</evidence>
<accession>A0A510E2Z4</accession>
<dbReference type="EMBL" id="AP018930">
    <property type="protein sequence ID" value="BBG26428.1"/>
    <property type="molecule type" value="Genomic_DNA"/>
</dbReference>